<protein>
    <submittedName>
        <fullName evidence="2">Uncharacterized protein</fullName>
    </submittedName>
</protein>
<proteinExistence type="predicted"/>
<dbReference type="AlphaFoldDB" id="A0A814S8I0"/>
<dbReference type="Proteomes" id="UP000663832">
    <property type="component" value="Unassembled WGS sequence"/>
</dbReference>
<name>A0A814S8I0_9BILA</name>
<evidence type="ECO:0000313" key="5">
    <source>
        <dbReference type="Proteomes" id="UP000663877"/>
    </source>
</evidence>
<gene>
    <name evidence="2" type="ORF">BJG266_LOCUS23710</name>
    <name evidence="3" type="ORF">QVE165_LOCUS43212</name>
</gene>
<sequence length="233" mass="26872">MNQSLSDFDLSRKYAICRQQSQCYLLTPPPSLPIFPQVILNNLSSTFENLPKHTDLCFILGIFIGLITTFLLLVLLIFKYGFYQKLRQDNHQIKTIDNTIQSTSFSNILPVPYYSLTPLTMMTNRSPSLTLANKLTLDKHLNSDSQSIYHNLSINIYDKIRLSTNHQHCSCCSCALAYYQQQQRQHIPTSEQVLPCYYTSISSPSEIICQNTSLERLHCQQQCFCHNFFVPIK</sequence>
<dbReference type="EMBL" id="CAJNOI010000161">
    <property type="protein sequence ID" value="CAF1144023.1"/>
    <property type="molecule type" value="Genomic_DNA"/>
</dbReference>
<accession>A0A814S8I0</accession>
<evidence type="ECO:0000313" key="3">
    <source>
        <dbReference type="EMBL" id="CAF1496457.1"/>
    </source>
</evidence>
<dbReference type="OrthoDB" id="10037002at2759"/>
<organism evidence="2 5">
    <name type="scientific">Adineta steineri</name>
    <dbReference type="NCBI Taxonomy" id="433720"/>
    <lineage>
        <taxon>Eukaryota</taxon>
        <taxon>Metazoa</taxon>
        <taxon>Spiralia</taxon>
        <taxon>Gnathifera</taxon>
        <taxon>Rotifera</taxon>
        <taxon>Eurotatoria</taxon>
        <taxon>Bdelloidea</taxon>
        <taxon>Adinetida</taxon>
        <taxon>Adinetidae</taxon>
        <taxon>Adineta</taxon>
    </lineage>
</organism>
<feature type="transmembrane region" description="Helical" evidence="1">
    <location>
        <begin position="58"/>
        <end position="78"/>
    </location>
</feature>
<evidence type="ECO:0000313" key="4">
    <source>
        <dbReference type="Proteomes" id="UP000663832"/>
    </source>
</evidence>
<evidence type="ECO:0000256" key="1">
    <source>
        <dbReference type="SAM" id="Phobius"/>
    </source>
</evidence>
<evidence type="ECO:0000313" key="2">
    <source>
        <dbReference type="EMBL" id="CAF1144023.1"/>
    </source>
</evidence>
<keyword evidence="1" id="KW-0812">Transmembrane</keyword>
<dbReference type="EMBL" id="CAJNOM010000550">
    <property type="protein sequence ID" value="CAF1496457.1"/>
    <property type="molecule type" value="Genomic_DNA"/>
</dbReference>
<reference evidence="2" key="1">
    <citation type="submission" date="2021-02" db="EMBL/GenBank/DDBJ databases">
        <authorList>
            <person name="Nowell W R."/>
        </authorList>
    </citation>
    <scope>NUCLEOTIDE SEQUENCE</scope>
</reference>
<keyword evidence="4" id="KW-1185">Reference proteome</keyword>
<keyword evidence="1" id="KW-0472">Membrane</keyword>
<comment type="caution">
    <text evidence="2">The sequence shown here is derived from an EMBL/GenBank/DDBJ whole genome shotgun (WGS) entry which is preliminary data.</text>
</comment>
<dbReference type="Proteomes" id="UP000663877">
    <property type="component" value="Unassembled WGS sequence"/>
</dbReference>
<keyword evidence="1" id="KW-1133">Transmembrane helix</keyword>